<dbReference type="Proteomes" id="UP000887565">
    <property type="component" value="Unplaced"/>
</dbReference>
<dbReference type="AlphaFoldDB" id="A0A915JDX6"/>
<evidence type="ECO:0000313" key="1">
    <source>
        <dbReference type="Proteomes" id="UP000887565"/>
    </source>
</evidence>
<organism evidence="1 2">
    <name type="scientific">Romanomermis culicivorax</name>
    <name type="common">Nematode worm</name>
    <dbReference type="NCBI Taxonomy" id="13658"/>
    <lineage>
        <taxon>Eukaryota</taxon>
        <taxon>Metazoa</taxon>
        <taxon>Ecdysozoa</taxon>
        <taxon>Nematoda</taxon>
        <taxon>Enoplea</taxon>
        <taxon>Dorylaimia</taxon>
        <taxon>Mermithida</taxon>
        <taxon>Mermithoidea</taxon>
        <taxon>Mermithidae</taxon>
        <taxon>Romanomermis</taxon>
    </lineage>
</organism>
<name>A0A915JDX6_ROMCU</name>
<reference evidence="2" key="1">
    <citation type="submission" date="2022-11" db="UniProtKB">
        <authorList>
            <consortium name="WormBaseParasite"/>
        </authorList>
    </citation>
    <scope>IDENTIFICATION</scope>
</reference>
<protein>
    <submittedName>
        <fullName evidence="2">Uncharacterized protein</fullName>
    </submittedName>
</protein>
<proteinExistence type="predicted"/>
<dbReference type="WBParaSite" id="nRc.2.0.1.t24720-RA">
    <property type="protein sequence ID" value="nRc.2.0.1.t24720-RA"/>
    <property type="gene ID" value="nRc.2.0.1.g24720"/>
</dbReference>
<accession>A0A915JDX6</accession>
<keyword evidence="1" id="KW-1185">Reference proteome</keyword>
<sequence>MQKILGQRMTIHRKSTFSFFESLCGVRVWCGVSDNDLGSRSLLLSPTDMATFLRLKNCQNTTGGSACRSTGFMGSNASCDCCR</sequence>
<evidence type="ECO:0000313" key="2">
    <source>
        <dbReference type="WBParaSite" id="nRc.2.0.1.t24720-RA"/>
    </source>
</evidence>